<dbReference type="RefSeq" id="WP_054671964.1">
    <property type="nucleotide sequence ID" value="NZ_BMOF01000031.1"/>
</dbReference>
<dbReference type="InterPro" id="IPR001763">
    <property type="entry name" value="Rhodanese-like_dom"/>
</dbReference>
<reference evidence="2" key="1">
    <citation type="journal article" date="2014" name="Int. J. Syst. Evol. Microbiol.">
        <title>Complete genome sequence of Corynebacterium casei LMG S-19264T (=DSM 44701T), isolated from a smear-ripened cheese.</title>
        <authorList>
            <consortium name="US DOE Joint Genome Institute (JGI-PGF)"/>
            <person name="Walter F."/>
            <person name="Albersmeier A."/>
            <person name="Kalinowski J."/>
            <person name="Ruckert C."/>
        </authorList>
    </citation>
    <scope>NUCLEOTIDE SEQUENCE</scope>
    <source>
        <strain evidence="2">JCM 14719</strain>
    </source>
</reference>
<dbReference type="InterPro" id="IPR050229">
    <property type="entry name" value="GlpE_sulfurtransferase"/>
</dbReference>
<dbReference type="EMBL" id="BMOF01000031">
    <property type="protein sequence ID" value="GGK02539.1"/>
    <property type="molecule type" value="Genomic_DNA"/>
</dbReference>
<reference evidence="2" key="2">
    <citation type="submission" date="2020-09" db="EMBL/GenBank/DDBJ databases">
        <authorList>
            <person name="Sun Q."/>
            <person name="Ohkuma M."/>
        </authorList>
    </citation>
    <scope>NUCLEOTIDE SEQUENCE</scope>
    <source>
        <strain evidence="2">JCM 14719</strain>
    </source>
</reference>
<proteinExistence type="predicted"/>
<dbReference type="SUPFAM" id="SSF52821">
    <property type="entry name" value="Rhodanese/Cell cycle control phosphatase"/>
    <property type="match status" value="1"/>
</dbReference>
<feature type="domain" description="Rhodanese" evidence="1">
    <location>
        <begin position="30"/>
        <end position="111"/>
    </location>
</feature>
<gene>
    <name evidence="2" type="ORF">GCM10007043_15800</name>
</gene>
<keyword evidence="3" id="KW-1185">Reference proteome</keyword>
<evidence type="ECO:0000259" key="1">
    <source>
        <dbReference type="PROSITE" id="PS50206"/>
    </source>
</evidence>
<dbReference type="PROSITE" id="PS50206">
    <property type="entry name" value="RHODANESE_3"/>
    <property type="match status" value="1"/>
</dbReference>
<dbReference type="AlphaFoldDB" id="A0A8J3FBP4"/>
<evidence type="ECO:0000313" key="2">
    <source>
        <dbReference type="EMBL" id="GGK02539.1"/>
    </source>
</evidence>
<accession>A0A8J3FBP4</accession>
<dbReference type="SMART" id="SM00450">
    <property type="entry name" value="RHOD"/>
    <property type="match status" value="1"/>
</dbReference>
<dbReference type="PANTHER" id="PTHR43031">
    <property type="entry name" value="FAD-DEPENDENT OXIDOREDUCTASE"/>
    <property type="match status" value="1"/>
</dbReference>
<evidence type="ECO:0000313" key="3">
    <source>
        <dbReference type="Proteomes" id="UP000637720"/>
    </source>
</evidence>
<dbReference type="PANTHER" id="PTHR43031:SF17">
    <property type="entry name" value="SULFURTRANSFERASE YTWF-RELATED"/>
    <property type="match status" value="1"/>
</dbReference>
<dbReference type="Gene3D" id="3.40.250.10">
    <property type="entry name" value="Rhodanese-like domain"/>
    <property type="match status" value="1"/>
</dbReference>
<organism evidence="2 3">
    <name type="scientific">Calditerricola satsumensis</name>
    <dbReference type="NCBI Taxonomy" id="373054"/>
    <lineage>
        <taxon>Bacteria</taxon>
        <taxon>Bacillati</taxon>
        <taxon>Bacillota</taxon>
        <taxon>Bacilli</taxon>
        <taxon>Bacillales</taxon>
        <taxon>Bacillaceae</taxon>
        <taxon>Calditerricola</taxon>
    </lineage>
</organism>
<name>A0A8J3FBP4_9BACI</name>
<comment type="caution">
    <text evidence="2">The sequence shown here is derived from an EMBL/GenBank/DDBJ whole genome shotgun (WGS) entry which is preliminary data.</text>
</comment>
<dbReference type="CDD" id="cd00158">
    <property type="entry name" value="RHOD"/>
    <property type="match status" value="1"/>
</dbReference>
<dbReference type="Proteomes" id="UP000637720">
    <property type="component" value="Unassembled WGS sequence"/>
</dbReference>
<protein>
    <submittedName>
        <fullName evidence="2">Sulfurtransferase</fullName>
    </submittedName>
</protein>
<dbReference type="Pfam" id="PF00581">
    <property type="entry name" value="Rhodanese"/>
    <property type="match status" value="1"/>
</dbReference>
<sequence length="111" mass="12203">MIGGLFGDIPEVTPEEAKELLATGGARYGLLDVRTPEEWARYRIPGAVLIPLDELPARAGELDKGREWIVLCKAGVRSAYACAYLRQLGFRVRNLQGGILAWWEAFGVETG</sequence>
<dbReference type="InterPro" id="IPR036873">
    <property type="entry name" value="Rhodanese-like_dom_sf"/>
</dbReference>